<feature type="domain" description="Protein kinase" evidence="7">
    <location>
        <begin position="201"/>
        <end position="459"/>
    </location>
</feature>
<dbReference type="PROSITE" id="PS00107">
    <property type="entry name" value="PROTEIN_KINASE_ATP"/>
    <property type="match status" value="1"/>
</dbReference>
<dbReference type="InterPro" id="IPR000719">
    <property type="entry name" value="Prot_kinase_dom"/>
</dbReference>
<organism evidence="8 9">
    <name type="scientific">Mucor saturninus</name>
    <dbReference type="NCBI Taxonomy" id="64648"/>
    <lineage>
        <taxon>Eukaryota</taxon>
        <taxon>Fungi</taxon>
        <taxon>Fungi incertae sedis</taxon>
        <taxon>Mucoromycota</taxon>
        <taxon>Mucoromycotina</taxon>
        <taxon>Mucoromycetes</taxon>
        <taxon>Mucorales</taxon>
        <taxon>Mucorineae</taxon>
        <taxon>Mucoraceae</taxon>
        <taxon>Mucor</taxon>
    </lineage>
</organism>
<feature type="region of interest" description="Disordered" evidence="6">
    <location>
        <begin position="148"/>
        <end position="169"/>
    </location>
</feature>
<name>A0A8H7UXU4_9FUNG</name>
<keyword evidence="9" id="KW-1185">Reference proteome</keyword>
<dbReference type="AlphaFoldDB" id="A0A8H7UXU4"/>
<dbReference type="InterPro" id="IPR051931">
    <property type="entry name" value="PAK3-like"/>
</dbReference>
<dbReference type="InterPro" id="IPR036936">
    <property type="entry name" value="CRIB_dom_sf"/>
</dbReference>
<feature type="binding site" evidence="4">
    <location>
        <position position="236"/>
    </location>
    <ligand>
        <name>ATP</name>
        <dbReference type="ChEBI" id="CHEBI:30616"/>
    </ligand>
</feature>
<dbReference type="GO" id="GO:0004674">
    <property type="term" value="F:protein serine/threonine kinase activity"/>
    <property type="evidence" value="ECO:0007669"/>
    <property type="project" value="UniProtKB-KW"/>
</dbReference>
<comment type="similarity">
    <text evidence="1">Belongs to the protein kinase superfamily. STE Ser/Thr protein kinase family. STE20 subfamily.</text>
</comment>
<dbReference type="Proteomes" id="UP000603453">
    <property type="component" value="Unassembled WGS sequence"/>
</dbReference>
<dbReference type="PANTHER" id="PTHR45832">
    <property type="entry name" value="SERINE/THREONINE-PROTEIN KINASE SAMKA-RELATED-RELATED"/>
    <property type="match status" value="1"/>
</dbReference>
<evidence type="ECO:0000256" key="3">
    <source>
        <dbReference type="ARBA" id="ARBA00022840"/>
    </source>
</evidence>
<dbReference type="SMART" id="SM00220">
    <property type="entry name" value="S_TKc"/>
    <property type="match status" value="1"/>
</dbReference>
<evidence type="ECO:0000313" key="9">
    <source>
        <dbReference type="Proteomes" id="UP000603453"/>
    </source>
</evidence>
<dbReference type="InterPro" id="IPR017441">
    <property type="entry name" value="Protein_kinase_ATP_BS"/>
</dbReference>
<keyword evidence="3 4" id="KW-0067">ATP-binding</keyword>
<proteinExistence type="inferred from homology"/>
<dbReference type="Pfam" id="PF00069">
    <property type="entry name" value="Pkinase"/>
    <property type="match status" value="1"/>
</dbReference>
<dbReference type="SUPFAM" id="SSF56112">
    <property type="entry name" value="Protein kinase-like (PK-like)"/>
    <property type="match status" value="1"/>
</dbReference>
<dbReference type="InterPro" id="IPR008271">
    <property type="entry name" value="Ser/Thr_kinase_AS"/>
</dbReference>
<dbReference type="FunFam" id="1.10.510.10:FF:000421">
    <property type="entry name" value="Serine/threonine-protein kinase PAK 6"/>
    <property type="match status" value="1"/>
</dbReference>
<dbReference type="Gene3D" id="1.10.510.10">
    <property type="entry name" value="Transferase(Phosphotransferase) domain 1"/>
    <property type="match status" value="1"/>
</dbReference>
<keyword evidence="5" id="KW-0418">Kinase</keyword>
<dbReference type="Gene3D" id="3.90.810.10">
    <property type="entry name" value="CRIB domain"/>
    <property type="match status" value="1"/>
</dbReference>
<dbReference type="PROSITE" id="PS50011">
    <property type="entry name" value="PROTEIN_KINASE_DOM"/>
    <property type="match status" value="1"/>
</dbReference>
<evidence type="ECO:0000259" key="7">
    <source>
        <dbReference type="PROSITE" id="PS50011"/>
    </source>
</evidence>
<dbReference type="EMBL" id="JAEPRD010000117">
    <property type="protein sequence ID" value="KAG2198082.1"/>
    <property type="molecule type" value="Genomic_DNA"/>
</dbReference>
<evidence type="ECO:0000313" key="8">
    <source>
        <dbReference type="EMBL" id="KAG2198082.1"/>
    </source>
</evidence>
<dbReference type="OrthoDB" id="248923at2759"/>
<evidence type="ECO:0000256" key="5">
    <source>
        <dbReference type="RuleBase" id="RU000304"/>
    </source>
</evidence>
<evidence type="ECO:0000256" key="6">
    <source>
        <dbReference type="SAM" id="MobiDB-lite"/>
    </source>
</evidence>
<dbReference type="GO" id="GO:0005524">
    <property type="term" value="F:ATP binding"/>
    <property type="evidence" value="ECO:0007669"/>
    <property type="project" value="UniProtKB-UniRule"/>
</dbReference>
<gene>
    <name evidence="8" type="ORF">INT47_011917</name>
</gene>
<accession>A0A8H7UXU4</accession>
<evidence type="ECO:0000256" key="1">
    <source>
        <dbReference type="ARBA" id="ARBA00008874"/>
    </source>
</evidence>
<protein>
    <recommendedName>
        <fullName evidence="7">Protein kinase domain-containing protein</fullName>
    </recommendedName>
</protein>
<dbReference type="InterPro" id="IPR011009">
    <property type="entry name" value="Kinase-like_dom_sf"/>
</dbReference>
<dbReference type="PANTHER" id="PTHR45832:SF22">
    <property type="entry name" value="SERINE_THREONINE-PROTEIN KINASE SAMKA-RELATED"/>
    <property type="match status" value="1"/>
</dbReference>
<dbReference type="Gene3D" id="3.30.200.20">
    <property type="entry name" value="Phosphorylase Kinase, domain 1"/>
    <property type="match status" value="1"/>
</dbReference>
<evidence type="ECO:0000256" key="2">
    <source>
        <dbReference type="ARBA" id="ARBA00022741"/>
    </source>
</evidence>
<keyword evidence="5" id="KW-0808">Transferase</keyword>
<reference evidence="8" key="1">
    <citation type="submission" date="2020-12" db="EMBL/GenBank/DDBJ databases">
        <title>Metabolic potential, ecology and presence of endohyphal bacteria is reflected in genomic diversity of Mucoromycotina.</title>
        <authorList>
            <person name="Muszewska A."/>
            <person name="Okrasinska A."/>
            <person name="Steczkiewicz K."/>
            <person name="Drgas O."/>
            <person name="Orlowska M."/>
            <person name="Perlinska-Lenart U."/>
            <person name="Aleksandrzak-Piekarczyk T."/>
            <person name="Szatraj K."/>
            <person name="Zielenkiewicz U."/>
            <person name="Pilsyk S."/>
            <person name="Malc E."/>
            <person name="Mieczkowski P."/>
            <person name="Kruszewska J.S."/>
            <person name="Biernat P."/>
            <person name="Pawlowska J."/>
        </authorList>
    </citation>
    <scope>NUCLEOTIDE SEQUENCE</scope>
    <source>
        <strain evidence="8">WA0000017839</strain>
    </source>
</reference>
<dbReference type="PROSITE" id="PS00108">
    <property type="entry name" value="PROTEIN_KINASE_ST"/>
    <property type="match status" value="1"/>
</dbReference>
<feature type="compositionally biased region" description="Basic and acidic residues" evidence="6">
    <location>
        <begin position="148"/>
        <end position="158"/>
    </location>
</feature>
<sequence length="485" mass="54664">MSVLRQQESHFSSSIHGIQSIANGDEPIATYLSQLNEASKRTTLEGTISTGYDHSTTTVQKRKSVGGVIDKLIKMIFNNKKKHTENRDSMIISWPYDAIHKTHIHFNNDTGEMTLGKAPDWEISGLGCKQQDILLSSFIKRVYAEIKKSDDPDERDNSPGEPSCREVAQVRQRVPKKAMTTPEAIVELKKLCKEYDPCLIYTDMVKVGEGASGSVYKARKKCDGEQVEEEVPVAIKQIHLRRQVRKDLIVDEVRMGKDNQSHKNMVQHVESYIWKNDVWIVMEYMEGGSLTDIVTQIFMAEREIATVCLEVLTGLEYLHSKGIIHRDIKSDNILIGMQGQVKLSDFGYCAQVDKRQSKRTTLAGTPCWMAPEIVLRKEYGPSVDIWSLGITAIEMVEGSPPHLENPEHAIRMLTTQNVSPTLKDPDQLSLHFRDFLGKCLQFNAENRPTATELLQHPFLTRAAPQSSLLPLIESAKKSAALDEFS</sequence>
<comment type="caution">
    <text evidence="8">The sequence shown here is derived from an EMBL/GenBank/DDBJ whole genome shotgun (WGS) entry which is preliminary data.</text>
</comment>
<keyword evidence="2 4" id="KW-0547">Nucleotide-binding</keyword>
<evidence type="ECO:0000256" key="4">
    <source>
        <dbReference type="PROSITE-ProRule" id="PRU10141"/>
    </source>
</evidence>
<keyword evidence="5" id="KW-0723">Serine/threonine-protein kinase</keyword>